<name>A0ABP6ZT56_9ACTN</name>
<dbReference type="Proteomes" id="UP001501074">
    <property type="component" value="Unassembled WGS sequence"/>
</dbReference>
<dbReference type="PANTHER" id="PTHR12558:SF13">
    <property type="entry name" value="CELL DIVISION CYCLE PROTEIN 27 HOMOLOG"/>
    <property type="match status" value="1"/>
</dbReference>
<proteinExistence type="predicted"/>
<evidence type="ECO:0000313" key="3">
    <source>
        <dbReference type="EMBL" id="GAA3617307.1"/>
    </source>
</evidence>
<dbReference type="EMBL" id="BAAAZO010000006">
    <property type="protein sequence ID" value="GAA3617307.1"/>
    <property type="molecule type" value="Genomic_DNA"/>
</dbReference>
<dbReference type="RefSeq" id="WP_231482512.1">
    <property type="nucleotide sequence ID" value="NZ_BAAAZO010000006.1"/>
</dbReference>
<dbReference type="SMART" id="SM00028">
    <property type="entry name" value="TPR"/>
    <property type="match status" value="5"/>
</dbReference>
<dbReference type="InterPro" id="IPR011990">
    <property type="entry name" value="TPR-like_helical_dom_sf"/>
</dbReference>
<feature type="region of interest" description="Disordered" evidence="2">
    <location>
        <begin position="662"/>
        <end position="700"/>
    </location>
</feature>
<feature type="repeat" description="TPR" evidence="1">
    <location>
        <begin position="504"/>
        <end position="537"/>
    </location>
</feature>
<keyword evidence="1" id="KW-0802">TPR repeat</keyword>
<evidence type="ECO:0000313" key="4">
    <source>
        <dbReference type="Proteomes" id="UP001501074"/>
    </source>
</evidence>
<dbReference type="Gene3D" id="1.25.40.10">
    <property type="entry name" value="Tetratricopeptide repeat domain"/>
    <property type="match status" value="3"/>
</dbReference>
<reference evidence="4" key="1">
    <citation type="journal article" date="2019" name="Int. J. Syst. Evol. Microbiol.">
        <title>The Global Catalogue of Microorganisms (GCM) 10K type strain sequencing project: providing services to taxonomists for standard genome sequencing and annotation.</title>
        <authorList>
            <consortium name="The Broad Institute Genomics Platform"/>
            <consortium name="The Broad Institute Genome Sequencing Center for Infectious Disease"/>
            <person name="Wu L."/>
            <person name="Ma J."/>
        </authorList>
    </citation>
    <scope>NUCLEOTIDE SEQUENCE [LARGE SCALE GENOMIC DNA]</scope>
    <source>
        <strain evidence="4">JCM 16902</strain>
    </source>
</reference>
<dbReference type="PROSITE" id="PS50005">
    <property type="entry name" value="TPR"/>
    <property type="match status" value="1"/>
</dbReference>
<dbReference type="SUPFAM" id="SSF48452">
    <property type="entry name" value="TPR-like"/>
    <property type="match status" value="1"/>
</dbReference>
<evidence type="ECO:0000256" key="2">
    <source>
        <dbReference type="SAM" id="MobiDB-lite"/>
    </source>
</evidence>
<protein>
    <recommendedName>
        <fullName evidence="5">Tetratricopeptide repeat protein</fullName>
    </recommendedName>
</protein>
<dbReference type="Pfam" id="PF13432">
    <property type="entry name" value="TPR_16"/>
    <property type="match status" value="1"/>
</dbReference>
<organism evidence="3 4">
    <name type="scientific">Kineosporia mesophila</name>
    <dbReference type="NCBI Taxonomy" id="566012"/>
    <lineage>
        <taxon>Bacteria</taxon>
        <taxon>Bacillati</taxon>
        <taxon>Actinomycetota</taxon>
        <taxon>Actinomycetes</taxon>
        <taxon>Kineosporiales</taxon>
        <taxon>Kineosporiaceae</taxon>
        <taxon>Kineosporia</taxon>
    </lineage>
</organism>
<evidence type="ECO:0008006" key="5">
    <source>
        <dbReference type="Google" id="ProtNLM"/>
    </source>
</evidence>
<dbReference type="Pfam" id="PF14559">
    <property type="entry name" value="TPR_19"/>
    <property type="match status" value="1"/>
</dbReference>
<dbReference type="InterPro" id="IPR019734">
    <property type="entry name" value="TPR_rpt"/>
</dbReference>
<dbReference type="PANTHER" id="PTHR12558">
    <property type="entry name" value="CELL DIVISION CYCLE 16,23,27"/>
    <property type="match status" value="1"/>
</dbReference>
<gene>
    <name evidence="3" type="ORF">GCM10022223_37370</name>
</gene>
<evidence type="ECO:0000256" key="1">
    <source>
        <dbReference type="PROSITE-ProRule" id="PRU00339"/>
    </source>
</evidence>
<accession>A0ABP6ZT56</accession>
<comment type="caution">
    <text evidence="3">The sequence shown here is derived from an EMBL/GenBank/DDBJ whole genome shotgun (WGS) entry which is preliminary data.</text>
</comment>
<sequence length="700" mass="76681">MAYRPARFPGSRRVLAADAVGRYDLRRTMMARLLASNPALSLLLLVGDVEMDELDLDPHAGAEAVSAAFTRPEPDVHGLIIAGNLLVNTAVQHPRTNNGMSLYVLGDLKARNVVISGLELVVHGDLRVSEVFAGAGPSGGARLDGDVHAKLLVSEAFPMLVGGQLKAPVLETGRTRIGVVEGAGVREAKGEVPPSLVMTGQVLEPGPEGVELFSWPRFKTAVASRVPTLSPDYLAGRTNLESMRELRRLEGEIEVVLAEGRYARGAELLRKARAMGAPRNETGLMLADAIYRVHHGTGSREALAEALELLDEALGPKPDTAAVMAHPQALLQRAAILLQLKEHDDEAFDQAWRDCSLAAVTMPAQERAGIAGLMGQWLFTRHRYDECVPYLRQALSADPDDGAQHGRLARALWMLDREAEALPHATRSLELNPADNRMWYVRGKCQQVLGDPEDARLDLVTYLEMHPDDDLAVEALIIVDLDAGDTDEAVESALRFIEHYPDIDGAPARFGRLFHLRERYDLAVPLLRRAMQLHPEDSSIVRDLAFALNESGHDQMGLDTALRRVEIDSEDDHIAYLRAEVNLALNDPNAAEADLEEYVARYPRAGRAFASLAGIRLLQLRPAEAKRLLETARSIAPDDYYIESVVEKAGFAQTDLTALTDLTESASRPTQLMKTGPSPQEGERPAVTQMSFREGGYRRP</sequence>
<keyword evidence="4" id="KW-1185">Reference proteome</keyword>
<feature type="compositionally biased region" description="Polar residues" evidence="2">
    <location>
        <begin position="664"/>
        <end position="673"/>
    </location>
</feature>